<evidence type="ECO:0000313" key="2">
    <source>
        <dbReference type="EMBL" id="KRZ68774.1"/>
    </source>
</evidence>
<protein>
    <submittedName>
        <fullName evidence="2">E3 SUMO-protein ligase RanBP2</fullName>
    </submittedName>
</protein>
<keyword evidence="3" id="KW-1185">Reference proteome</keyword>
<organism evidence="2 3">
    <name type="scientific">Trichinella papuae</name>
    <dbReference type="NCBI Taxonomy" id="268474"/>
    <lineage>
        <taxon>Eukaryota</taxon>
        <taxon>Metazoa</taxon>
        <taxon>Ecdysozoa</taxon>
        <taxon>Nematoda</taxon>
        <taxon>Enoplea</taxon>
        <taxon>Dorylaimia</taxon>
        <taxon>Trichinellida</taxon>
        <taxon>Trichinellidae</taxon>
        <taxon>Trichinella</taxon>
    </lineage>
</organism>
<dbReference type="PANTHER" id="PTHR23138">
    <property type="entry name" value="RAN BINDING PROTEIN"/>
    <property type="match status" value="1"/>
</dbReference>
<dbReference type="InterPro" id="IPR000156">
    <property type="entry name" value="Ran_bind_dom"/>
</dbReference>
<dbReference type="GO" id="GO:0005096">
    <property type="term" value="F:GTPase activator activity"/>
    <property type="evidence" value="ECO:0007669"/>
    <property type="project" value="TreeGrafter"/>
</dbReference>
<dbReference type="GO" id="GO:0005643">
    <property type="term" value="C:nuclear pore"/>
    <property type="evidence" value="ECO:0007669"/>
    <property type="project" value="TreeGrafter"/>
</dbReference>
<dbReference type="STRING" id="268474.A0A0V1MAI5"/>
<dbReference type="SUPFAM" id="SSF50729">
    <property type="entry name" value="PH domain-like"/>
    <property type="match status" value="1"/>
</dbReference>
<name>A0A0V1MAI5_9BILA</name>
<dbReference type="PANTHER" id="PTHR23138:SF87">
    <property type="entry name" value="E3 SUMO-PROTEIN LIGASE RANBP2"/>
    <property type="match status" value="1"/>
</dbReference>
<dbReference type="InterPro" id="IPR011993">
    <property type="entry name" value="PH-like_dom_sf"/>
</dbReference>
<sequence length="348" mass="39771">MLQQFHPYISNILRPFWCLSRCFKTEMDNEQNSAPEGEAKYDKEDMILEQLKNITQLIKDVDVNVHNVQNTTKSLYSMIESSNISQCASQSDGNGRTLKVKDTQILKSQEFYDSTASKMQMSAIAASDTVSNNKSIVEQKIINRDEKESDRKLQLCAYFPTGASGFQHQKPAEKNIDACSEQKAKFCHLSTTSKEYSNQEVGGFKLVKSQLIADEQLLKMLEVPSDEREVNLICEYSCYVYRCITTDQKSCEEIGSGALKLLFNKRTGTYTIFMREEKSQKIVLNHSVTNQLKMRTSSLMNNAFIWHCRNTIDDETIEGTFAAVFENADCLMQFMEMVNQVKLKLNDN</sequence>
<dbReference type="OrthoDB" id="5919208at2759"/>
<feature type="domain" description="RanBD1" evidence="1">
    <location>
        <begin position="217"/>
        <end position="347"/>
    </location>
</feature>
<comment type="caution">
    <text evidence="2">The sequence shown here is derived from an EMBL/GenBank/DDBJ whole genome shotgun (WGS) entry which is preliminary data.</text>
</comment>
<dbReference type="Proteomes" id="UP000054843">
    <property type="component" value="Unassembled WGS sequence"/>
</dbReference>
<dbReference type="GO" id="GO:0005737">
    <property type="term" value="C:cytoplasm"/>
    <property type="evidence" value="ECO:0007669"/>
    <property type="project" value="TreeGrafter"/>
</dbReference>
<dbReference type="GO" id="GO:0016874">
    <property type="term" value="F:ligase activity"/>
    <property type="evidence" value="ECO:0007669"/>
    <property type="project" value="UniProtKB-KW"/>
</dbReference>
<dbReference type="EMBL" id="JYDO01000154">
    <property type="protein sequence ID" value="KRZ68774.1"/>
    <property type="molecule type" value="Genomic_DNA"/>
</dbReference>
<evidence type="ECO:0000313" key="3">
    <source>
        <dbReference type="Proteomes" id="UP000054843"/>
    </source>
</evidence>
<accession>A0A0V1MAI5</accession>
<dbReference type="AlphaFoldDB" id="A0A0V1MAI5"/>
<evidence type="ECO:0000259" key="1">
    <source>
        <dbReference type="PROSITE" id="PS50196"/>
    </source>
</evidence>
<gene>
    <name evidence="2" type="primary">RANBP2</name>
    <name evidence="2" type="ORF">T10_2643</name>
</gene>
<dbReference type="Pfam" id="PF00638">
    <property type="entry name" value="Ran_BP1"/>
    <property type="match status" value="1"/>
</dbReference>
<dbReference type="InterPro" id="IPR045255">
    <property type="entry name" value="RanBP1-like"/>
</dbReference>
<reference evidence="2 3" key="1">
    <citation type="submission" date="2015-01" db="EMBL/GenBank/DDBJ databases">
        <title>Evolution of Trichinella species and genotypes.</title>
        <authorList>
            <person name="Korhonen P.K."/>
            <person name="Edoardo P."/>
            <person name="Giuseppe L.R."/>
            <person name="Gasser R.B."/>
        </authorList>
    </citation>
    <scope>NUCLEOTIDE SEQUENCE [LARGE SCALE GENOMIC DNA]</scope>
    <source>
        <strain evidence="2">ISS1980</strain>
    </source>
</reference>
<dbReference type="Gene3D" id="2.30.29.30">
    <property type="entry name" value="Pleckstrin-homology domain (PH domain)/Phosphotyrosine-binding domain (PTB)"/>
    <property type="match status" value="1"/>
</dbReference>
<proteinExistence type="predicted"/>
<dbReference type="PROSITE" id="PS50196">
    <property type="entry name" value="RANBD1"/>
    <property type="match status" value="1"/>
</dbReference>
<dbReference type="SMART" id="SM00160">
    <property type="entry name" value="RanBD"/>
    <property type="match status" value="1"/>
</dbReference>
<keyword evidence="2" id="KW-0436">Ligase</keyword>